<dbReference type="SUPFAM" id="SSF54373">
    <property type="entry name" value="FAD-linked reductases, C-terminal domain"/>
    <property type="match status" value="1"/>
</dbReference>
<organism evidence="8 10">
    <name type="scientific">Billgrantia kenyensis</name>
    <dbReference type="NCBI Taxonomy" id="321266"/>
    <lineage>
        <taxon>Bacteria</taxon>
        <taxon>Pseudomonadati</taxon>
        <taxon>Pseudomonadota</taxon>
        <taxon>Gammaproteobacteria</taxon>
        <taxon>Oceanospirillales</taxon>
        <taxon>Halomonadaceae</taxon>
        <taxon>Billgrantia</taxon>
    </lineage>
</organism>
<comment type="pathway">
    <text evidence="1">Plant hormone metabolism; auxin biosynthesis.</text>
</comment>
<comment type="catalytic activity">
    <reaction evidence="6">
        <text>L-tryptophan + O2 = indole-3-acetamide + CO2 + H2O</text>
        <dbReference type="Rhea" id="RHEA:16165"/>
        <dbReference type="ChEBI" id="CHEBI:15377"/>
        <dbReference type="ChEBI" id="CHEBI:15379"/>
        <dbReference type="ChEBI" id="CHEBI:16031"/>
        <dbReference type="ChEBI" id="CHEBI:16526"/>
        <dbReference type="ChEBI" id="CHEBI:57912"/>
        <dbReference type="EC" id="1.13.12.3"/>
    </reaction>
</comment>
<keyword evidence="11" id="KW-1185">Reference proteome</keyword>
<gene>
    <name evidence="8" type="ORF">H1D44_15965</name>
    <name evidence="9" type="ORF">HOP48_17915</name>
</gene>
<evidence type="ECO:0000313" key="11">
    <source>
        <dbReference type="Proteomes" id="UP000814353"/>
    </source>
</evidence>
<dbReference type="Pfam" id="PF01593">
    <property type="entry name" value="Amino_oxidase"/>
    <property type="match status" value="1"/>
</dbReference>
<protein>
    <recommendedName>
        <fullName evidence="4">Tryptophan 2-monooxygenase</fullName>
        <ecNumber evidence="3">1.13.12.3</ecNumber>
    </recommendedName>
</protein>
<dbReference type="InterPro" id="IPR002937">
    <property type="entry name" value="Amino_oxidase"/>
</dbReference>
<comment type="caution">
    <text evidence="8">The sequence shown here is derived from an EMBL/GenBank/DDBJ whole genome shotgun (WGS) entry which is preliminary data.</text>
</comment>
<evidence type="ECO:0000256" key="2">
    <source>
        <dbReference type="ARBA" id="ARBA00005833"/>
    </source>
</evidence>
<dbReference type="PANTHER" id="PTHR10742:SF342">
    <property type="entry name" value="AMINE OXIDASE"/>
    <property type="match status" value="1"/>
</dbReference>
<feature type="domain" description="Amine oxidase" evidence="7">
    <location>
        <begin position="37"/>
        <end position="488"/>
    </location>
</feature>
<dbReference type="Proteomes" id="UP000814353">
    <property type="component" value="Unassembled WGS sequence"/>
</dbReference>
<dbReference type="EC" id="1.13.12.3" evidence="3"/>
<dbReference type="GO" id="GO:0001716">
    <property type="term" value="F:L-amino-acid oxidase activity"/>
    <property type="evidence" value="ECO:0007669"/>
    <property type="project" value="TreeGrafter"/>
</dbReference>
<evidence type="ECO:0000313" key="8">
    <source>
        <dbReference type="EMBL" id="MBA2780383.1"/>
    </source>
</evidence>
<dbReference type="EMBL" id="JABFUB010000021">
    <property type="protein sequence ID" value="MCG6663409.1"/>
    <property type="molecule type" value="Genomic_DNA"/>
</dbReference>
<dbReference type="GO" id="GO:0009063">
    <property type="term" value="P:amino acid catabolic process"/>
    <property type="evidence" value="ECO:0007669"/>
    <property type="project" value="TreeGrafter"/>
</dbReference>
<name>A0A7W0AEQ6_9GAMM</name>
<dbReference type="Gene3D" id="3.50.50.60">
    <property type="entry name" value="FAD/NAD(P)-binding domain"/>
    <property type="match status" value="1"/>
</dbReference>
<dbReference type="GO" id="GO:0050361">
    <property type="term" value="F:tryptophan 2-monooxygenase activity"/>
    <property type="evidence" value="ECO:0007669"/>
    <property type="project" value="UniProtKB-EC"/>
</dbReference>
<reference evidence="9 11" key="1">
    <citation type="submission" date="2020-05" db="EMBL/GenBank/DDBJ databases">
        <title>Comparative genomic analysis of denitrifying bacteria from Halomonas genus.</title>
        <authorList>
            <person name="Wang L."/>
            <person name="Shao Z."/>
        </authorList>
    </citation>
    <scope>NUCLEOTIDE SEQUENCE [LARGE SCALE GENOMIC DNA]</scope>
    <source>
        <strain evidence="9 11">DSM 17331</strain>
    </source>
</reference>
<evidence type="ECO:0000256" key="3">
    <source>
        <dbReference type="ARBA" id="ARBA00012535"/>
    </source>
</evidence>
<reference evidence="8 10" key="2">
    <citation type="submission" date="2020-07" db="EMBL/GenBank/DDBJ databases">
        <title>Identification of Halomonas strains.</title>
        <authorList>
            <person name="Xiao Z."/>
            <person name="Shen J."/>
        </authorList>
    </citation>
    <scope>NUCLEOTIDE SEQUENCE [LARGE SCALE GENOMIC DNA]</scope>
    <source>
        <strain evidence="8 10">DSM 17331</strain>
    </source>
</reference>
<evidence type="ECO:0000256" key="5">
    <source>
        <dbReference type="ARBA" id="ARBA00023070"/>
    </source>
</evidence>
<evidence type="ECO:0000256" key="6">
    <source>
        <dbReference type="ARBA" id="ARBA00047321"/>
    </source>
</evidence>
<dbReference type="SUPFAM" id="SSF51905">
    <property type="entry name" value="FAD/NAD(P)-binding domain"/>
    <property type="match status" value="1"/>
</dbReference>
<dbReference type="AlphaFoldDB" id="A0A7W0AEQ6"/>
<evidence type="ECO:0000313" key="10">
    <source>
        <dbReference type="Proteomes" id="UP000518091"/>
    </source>
</evidence>
<evidence type="ECO:0000256" key="4">
    <source>
        <dbReference type="ARBA" id="ARBA00017871"/>
    </source>
</evidence>
<dbReference type="EMBL" id="JACEFT010000024">
    <property type="protein sequence ID" value="MBA2780383.1"/>
    <property type="molecule type" value="Genomic_DNA"/>
</dbReference>
<proteinExistence type="inferred from homology"/>
<dbReference type="InterPro" id="IPR036188">
    <property type="entry name" value="FAD/NAD-bd_sf"/>
</dbReference>
<accession>A0A7W0AEQ6</accession>
<dbReference type="PANTHER" id="PTHR10742">
    <property type="entry name" value="FLAVIN MONOAMINE OXIDASE"/>
    <property type="match status" value="1"/>
</dbReference>
<comment type="similarity">
    <text evidence="2">Belongs to the tryptophan 2-monooxygenase family.</text>
</comment>
<dbReference type="InterPro" id="IPR050281">
    <property type="entry name" value="Flavin_monoamine_oxidase"/>
</dbReference>
<evidence type="ECO:0000259" key="7">
    <source>
        <dbReference type="Pfam" id="PF01593"/>
    </source>
</evidence>
<dbReference type="Proteomes" id="UP000518091">
    <property type="component" value="Unassembled WGS sequence"/>
</dbReference>
<keyword evidence="5" id="KW-0073">Auxin biosynthesis</keyword>
<dbReference type="Gene3D" id="3.90.660.10">
    <property type="match status" value="1"/>
</dbReference>
<sequence>MSGLSAFGIGIASAQDTPPVLKGEGNGKRVIILGAGLAGLVAAYELGKKGYQCQVLEARHYAGGRVQTARTGFVLPQLGQEDEVCDFDEGEYFNHGPWRIPYHHRSTLHYTRELGIPLEIFVNHNEAAFVYREAAGPLSGRAVRQKEVIADMRGHAAEILAKHVDQDALDIPLTQEEREKFLEFLVGEGQLERNSLDYLGTGGRGYLQEPGAGLNPGEASTPHSLSALLQSDLYGIVSSVSGFTQQKTMFQPIGGMDRIPQAFEKALGDVISFGSQVTRLQQNGEQVLVDYRTRETGESHQVAADYCLCTIPLSVLRGIENDFSAEFQSAIEAVSYTPTCKLALQMKSRFWEVEDHVFGGHSFTHNSETGNISYPSTGWQSQKGVLQGVYNFGSNAAQFSALDKSQRIEKALSVGGKIHASYRREFETAFSTAWHLVPENLGGWASWSSEARETSYPLLNEPQGRVLLAGEHLSYMTGWMAGAIESAWLQIEKLHELAMEAG</sequence>
<dbReference type="GO" id="GO:0009851">
    <property type="term" value="P:auxin biosynthetic process"/>
    <property type="evidence" value="ECO:0007669"/>
    <property type="project" value="UniProtKB-KW"/>
</dbReference>
<evidence type="ECO:0000256" key="1">
    <source>
        <dbReference type="ARBA" id="ARBA00004814"/>
    </source>
</evidence>
<dbReference type="Gene3D" id="1.20.1440.240">
    <property type="match status" value="1"/>
</dbReference>
<evidence type="ECO:0000313" key="9">
    <source>
        <dbReference type="EMBL" id="MCG6663409.1"/>
    </source>
</evidence>